<organism evidence="3 4">
    <name type="scientific">Candidatus Aeolococcus gillhamiae</name>
    <dbReference type="NCBI Taxonomy" id="3127015"/>
    <lineage>
        <taxon>Bacteria</taxon>
        <taxon>Bacillati</taxon>
        <taxon>Candidatus Dormiibacterota</taxon>
        <taxon>Candidatus Dormibacteria</taxon>
        <taxon>Candidatus Aeolococcales</taxon>
        <taxon>Candidatus Aeolococcaceae</taxon>
        <taxon>Candidatus Aeolococcus</taxon>
    </lineage>
</organism>
<dbReference type="CDD" id="cd00085">
    <property type="entry name" value="HNHc"/>
    <property type="match status" value="1"/>
</dbReference>
<evidence type="ECO:0000259" key="2">
    <source>
        <dbReference type="PROSITE" id="PS51192"/>
    </source>
</evidence>
<dbReference type="SMART" id="SM00487">
    <property type="entry name" value="DEXDc"/>
    <property type="match status" value="1"/>
</dbReference>
<dbReference type="PANTHER" id="PTHR47396">
    <property type="entry name" value="TYPE I RESTRICTION ENZYME ECOKI R PROTEIN"/>
    <property type="match status" value="1"/>
</dbReference>
<dbReference type="SMART" id="SM00507">
    <property type="entry name" value="HNHc"/>
    <property type="match status" value="1"/>
</dbReference>
<dbReference type="InterPro" id="IPR014001">
    <property type="entry name" value="Helicase_ATP-bd"/>
</dbReference>
<comment type="caution">
    <text evidence="3">The sequence shown here is derived from an EMBL/GenBank/DDBJ whole genome shotgun (WGS) entry which is preliminary data.</text>
</comment>
<dbReference type="Pfam" id="PF04851">
    <property type="entry name" value="ResIII"/>
    <property type="match status" value="1"/>
</dbReference>
<dbReference type="InterPro" id="IPR006935">
    <property type="entry name" value="Helicase/UvrB_N"/>
</dbReference>
<sequence length="609" mass="65725">MAPSRDAEWLHHVALDMEGVEIPQPLSGRRWFTPSEITAAWLRQDRGCAVCKRKLDRDLFEGDHIVAWTEGGTTTLDNLQALCGPCNKRKGNRAAPEPALAAITTAPSTAPLRAWQEAALEVALASTKKSILIEACPGAGKTRFALELAARLFGSGEINRVILVVPTKYLVAQWVAAAQGPEGGPTLPLAPPGWRPTAALYESWCGAVVTYHALFAQPTMFEALANERSMRTLVIFDEIHHAGAESAWGINAQQAFMDAAQKIVSISGTPFRVDDPIVFVETLAGRAIPDFSYGYGQAVEDQVCRPVRFAELGGTATFRAPDRREHTVTFDDDLNEQGESYRLRTALMADGGHMSSMLDLGTDLIVQMRAAGDADAAGLVVAMDCDHADQVARILHAKVGRRPVVACSRLNDPEDPAPDAAIASFSASRDPWIVAVKMVSEGVDIRRLRVVVYATNVLTELTFRQIMGRVVRGDPANGLSDFGIAIIPADPRLHEFASSIAQENRQLLSDPLVIVGAGSAGRHVSIEGDVLRSRFEPLSSTGELSVVSDGLGRTVSIDLWEAATAYVRRTGSPIDPFEIAMAASADPRLEDRLREISSREHGAASSPEQ</sequence>
<dbReference type="InterPro" id="IPR050742">
    <property type="entry name" value="Helicase_Restrict-Modif_Enz"/>
</dbReference>
<dbReference type="Gene3D" id="1.10.30.50">
    <property type="match status" value="1"/>
</dbReference>
<dbReference type="GO" id="GO:0004519">
    <property type="term" value="F:endonuclease activity"/>
    <property type="evidence" value="ECO:0007669"/>
    <property type="project" value="InterPro"/>
</dbReference>
<dbReference type="InterPro" id="IPR002711">
    <property type="entry name" value="HNH"/>
</dbReference>
<name>A0A2W5ZF84_9BACT</name>
<feature type="domain" description="Helicase ATP-binding" evidence="2">
    <location>
        <begin position="122"/>
        <end position="288"/>
    </location>
</feature>
<dbReference type="GO" id="GO:0003677">
    <property type="term" value="F:DNA binding"/>
    <property type="evidence" value="ECO:0007669"/>
    <property type="project" value="InterPro"/>
</dbReference>
<dbReference type="GO" id="GO:0008270">
    <property type="term" value="F:zinc ion binding"/>
    <property type="evidence" value="ECO:0007669"/>
    <property type="project" value="InterPro"/>
</dbReference>
<feature type="region of interest" description="Disordered" evidence="1">
    <location>
        <begin position="590"/>
        <end position="609"/>
    </location>
</feature>
<dbReference type="PROSITE" id="PS51192">
    <property type="entry name" value="HELICASE_ATP_BIND_1"/>
    <property type="match status" value="1"/>
</dbReference>
<dbReference type="InterPro" id="IPR027417">
    <property type="entry name" value="P-loop_NTPase"/>
</dbReference>
<dbReference type="GO" id="GO:0005524">
    <property type="term" value="F:ATP binding"/>
    <property type="evidence" value="ECO:0007669"/>
    <property type="project" value="InterPro"/>
</dbReference>
<dbReference type="SUPFAM" id="SSF52540">
    <property type="entry name" value="P-loop containing nucleoside triphosphate hydrolases"/>
    <property type="match status" value="1"/>
</dbReference>
<dbReference type="PANTHER" id="PTHR47396:SF2">
    <property type="entry name" value="HELICASE ATP-BINDING DOMAIN-CONTAINING PROTEIN"/>
    <property type="match status" value="1"/>
</dbReference>
<reference evidence="3 4" key="1">
    <citation type="journal article" date="2017" name="Nature">
        <title>Atmospheric trace gases support primary production in Antarctic desert surface soil.</title>
        <authorList>
            <person name="Ji M."/>
            <person name="Greening C."/>
            <person name="Vanwonterghem I."/>
            <person name="Carere C.R."/>
            <person name="Bay S.K."/>
            <person name="Steen J.A."/>
            <person name="Montgomery K."/>
            <person name="Lines T."/>
            <person name="Beardall J."/>
            <person name="van Dorst J."/>
            <person name="Snape I."/>
            <person name="Stott M.B."/>
            <person name="Hugenholtz P."/>
            <person name="Ferrari B.C."/>
        </authorList>
    </citation>
    <scope>NUCLEOTIDE SEQUENCE [LARGE SCALE GENOMIC DNA]</scope>
    <source>
        <strain evidence="3">RRmetagenome_bin12</strain>
    </source>
</reference>
<feature type="compositionally biased region" description="Basic and acidic residues" evidence="1">
    <location>
        <begin position="590"/>
        <end position="602"/>
    </location>
</feature>
<evidence type="ECO:0000313" key="4">
    <source>
        <dbReference type="Proteomes" id="UP000248724"/>
    </source>
</evidence>
<evidence type="ECO:0000313" key="3">
    <source>
        <dbReference type="EMBL" id="PZR84120.1"/>
    </source>
</evidence>
<dbReference type="EMBL" id="QHBU01000010">
    <property type="protein sequence ID" value="PZR84120.1"/>
    <property type="molecule type" value="Genomic_DNA"/>
</dbReference>
<proteinExistence type="predicted"/>
<protein>
    <recommendedName>
        <fullName evidence="2">Helicase ATP-binding domain-containing protein</fullName>
    </recommendedName>
</protein>
<accession>A0A2W5ZF84</accession>
<dbReference type="Gene3D" id="3.40.50.300">
    <property type="entry name" value="P-loop containing nucleotide triphosphate hydrolases"/>
    <property type="match status" value="2"/>
</dbReference>
<dbReference type="AlphaFoldDB" id="A0A2W5ZF84"/>
<evidence type="ECO:0000256" key="1">
    <source>
        <dbReference type="SAM" id="MobiDB-lite"/>
    </source>
</evidence>
<gene>
    <name evidence="3" type="ORF">DLM65_00540</name>
</gene>
<dbReference type="GO" id="GO:0005829">
    <property type="term" value="C:cytosol"/>
    <property type="evidence" value="ECO:0007669"/>
    <property type="project" value="TreeGrafter"/>
</dbReference>
<dbReference type="GO" id="GO:0016787">
    <property type="term" value="F:hydrolase activity"/>
    <property type="evidence" value="ECO:0007669"/>
    <property type="project" value="InterPro"/>
</dbReference>
<dbReference type="Proteomes" id="UP000248724">
    <property type="component" value="Unassembled WGS sequence"/>
</dbReference>
<dbReference type="Pfam" id="PF01844">
    <property type="entry name" value="HNH"/>
    <property type="match status" value="1"/>
</dbReference>
<dbReference type="InterPro" id="IPR003615">
    <property type="entry name" value="HNH_nuc"/>
</dbReference>